<evidence type="ECO:0000313" key="3">
    <source>
        <dbReference type="Proteomes" id="UP000826188"/>
    </source>
</evidence>
<evidence type="ECO:0000313" key="2">
    <source>
        <dbReference type="EMBL" id="MBW3127590.1"/>
    </source>
</evidence>
<feature type="domain" description="Glycosyl transferase family 1" evidence="1">
    <location>
        <begin position="194"/>
        <end position="352"/>
    </location>
</feature>
<name>A0ABS6WVE6_9BACT</name>
<dbReference type="RefSeq" id="WP_219156867.1">
    <property type="nucleotide sequence ID" value="NZ_JAHWGL010000007.1"/>
</dbReference>
<sequence>MKVVFVSLLRVLPWGGSEELWFRTAKLAIAQGHTVYTLTQHWDTTPGRIAELQKLGATALFYQKPQYSLLDRVAIKAKVKQSVAEVVPPVEADVLVISNGTTFDFAYQPDIMAVLLKSAKPYILISQHSFENGNVISASIRERNLHIMRQAAKFFFVSKRNLHSIQRQIACYLDNTQIISNPLNIKDIAIKPFPATQKLLMACVARLDCGFKGQDILLEVLSGEQWRNRDFHLSFYGTGPDQEHLRHLIQLYDLQEKVKIEGHVSDIDQIWQANHVLVLPSLSEGTPLALVEAMLSGRAAVTTDVGDNSEYVLHGITGFLADCASRKCITAVLEELWLKKDHLQVMGERAFEHASKITDLHPDETLLSFIETVK</sequence>
<organism evidence="2 3">
    <name type="scientific">Hymenobacter profundi</name>
    <dbReference type="NCBI Taxonomy" id="1982110"/>
    <lineage>
        <taxon>Bacteria</taxon>
        <taxon>Pseudomonadati</taxon>
        <taxon>Bacteroidota</taxon>
        <taxon>Cytophagia</taxon>
        <taxon>Cytophagales</taxon>
        <taxon>Hymenobacteraceae</taxon>
        <taxon>Hymenobacter</taxon>
    </lineage>
</organism>
<proteinExistence type="predicted"/>
<dbReference type="Pfam" id="PF00534">
    <property type="entry name" value="Glycos_transf_1"/>
    <property type="match status" value="1"/>
</dbReference>
<keyword evidence="3" id="KW-1185">Reference proteome</keyword>
<comment type="caution">
    <text evidence="2">The sequence shown here is derived from an EMBL/GenBank/DDBJ whole genome shotgun (WGS) entry which is preliminary data.</text>
</comment>
<protein>
    <submittedName>
        <fullName evidence="2">Glycosyltransferase family 4 protein</fullName>
    </submittedName>
</protein>
<reference evidence="2 3" key="1">
    <citation type="submission" date="2021-07" db="EMBL/GenBank/DDBJ databases">
        <title>Hymenobacter profundi sp. nov., isolated from deep-sea water.</title>
        <authorList>
            <person name="Kim M.K."/>
        </authorList>
    </citation>
    <scope>NUCLEOTIDE SEQUENCE [LARGE SCALE GENOMIC DNA]</scope>
    <source>
        <strain evidence="2 3">M2</strain>
    </source>
</reference>
<dbReference type="Proteomes" id="UP000826188">
    <property type="component" value="Unassembled WGS sequence"/>
</dbReference>
<dbReference type="PANTHER" id="PTHR12526">
    <property type="entry name" value="GLYCOSYLTRANSFERASE"/>
    <property type="match status" value="1"/>
</dbReference>
<dbReference type="InterPro" id="IPR001296">
    <property type="entry name" value="Glyco_trans_1"/>
</dbReference>
<accession>A0ABS6WVE6</accession>
<evidence type="ECO:0000259" key="1">
    <source>
        <dbReference type="Pfam" id="PF00534"/>
    </source>
</evidence>
<gene>
    <name evidence="2" type="ORF">KYK14_03440</name>
</gene>
<dbReference type="CDD" id="cd03801">
    <property type="entry name" value="GT4_PimA-like"/>
    <property type="match status" value="1"/>
</dbReference>
<dbReference type="EMBL" id="JAHWGL010000007">
    <property type="protein sequence ID" value="MBW3127590.1"/>
    <property type="molecule type" value="Genomic_DNA"/>
</dbReference>